<evidence type="ECO:0000313" key="1">
    <source>
        <dbReference type="EMBL" id="NLR94890.1"/>
    </source>
</evidence>
<dbReference type="RefSeq" id="WP_211093432.1">
    <property type="nucleotide sequence ID" value="NZ_JABAIL010000016.1"/>
</dbReference>
<proteinExistence type="predicted"/>
<organism evidence="1 2">
    <name type="scientific">Flammeovirga agarivorans</name>
    <dbReference type="NCBI Taxonomy" id="2726742"/>
    <lineage>
        <taxon>Bacteria</taxon>
        <taxon>Pseudomonadati</taxon>
        <taxon>Bacteroidota</taxon>
        <taxon>Cytophagia</taxon>
        <taxon>Cytophagales</taxon>
        <taxon>Flammeovirgaceae</taxon>
        <taxon>Flammeovirga</taxon>
    </lineage>
</organism>
<accession>A0A7X8SR62</accession>
<evidence type="ECO:0000313" key="2">
    <source>
        <dbReference type="Proteomes" id="UP000585050"/>
    </source>
</evidence>
<dbReference type="EMBL" id="JABAIL010000016">
    <property type="protein sequence ID" value="NLR94890.1"/>
    <property type="molecule type" value="Genomic_DNA"/>
</dbReference>
<dbReference type="Proteomes" id="UP000585050">
    <property type="component" value="Unassembled WGS sequence"/>
</dbReference>
<sequence length="137" mass="15825">MKGLPYLRDTTQVLQELDVLNQNILEAQGKEQLQRLFVDVVLCLAELYALNTVLRLSAKASHSEKVCITFSDLVISDYITKVIFLYKNNTGRHFYELSYSCSEILALVSRFFLESTDTDINLLLKTRQNERNKKEKS</sequence>
<dbReference type="AlphaFoldDB" id="A0A7X8SR62"/>
<keyword evidence="2" id="KW-1185">Reference proteome</keyword>
<reference evidence="1 2" key="1">
    <citation type="submission" date="2020-04" db="EMBL/GenBank/DDBJ databases">
        <title>Flammeovirga sp. SR4, a novel species isolated from seawater.</title>
        <authorList>
            <person name="Wang X."/>
        </authorList>
    </citation>
    <scope>NUCLEOTIDE SEQUENCE [LARGE SCALE GENOMIC DNA]</scope>
    <source>
        <strain evidence="1 2">SR4</strain>
    </source>
</reference>
<protein>
    <submittedName>
        <fullName evidence="1">Uncharacterized protein</fullName>
    </submittedName>
</protein>
<name>A0A7X8SR62_9BACT</name>
<gene>
    <name evidence="1" type="ORF">HGP29_27035</name>
</gene>
<comment type="caution">
    <text evidence="1">The sequence shown here is derived from an EMBL/GenBank/DDBJ whole genome shotgun (WGS) entry which is preliminary data.</text>
</comment>